<evidence type="ECO:0000256" key="6">
    <source>
        <dbReference type="ARBA" id="ARBA00024731"/>
    </source>
</evidence>
<accession>A0A937RJE8</accession>
<comment type="function">
    <text evidence="6 7">Catalyzes the GTP-dependent ribosomal translocation step during translation elongation. During this step, the ribosome changes from the pre-translocational (PRE) to the post-translocational (POST) state as the newly formed A-site-bound peptidyl-tRNA and P-site-bound deacylated tRNA move to the P and E sites, respectively. Catalyzes the coordinated movement of the two tRNA molecules, the mRNA and conformational changes in the ribosome.</text>
</comment>
<keyword evidence="7" id="KW-0963">Cytoplasm</keyword>
<dbReference type="Pfam" id="PF00679">
    <property type="entry name" value="EFG_C"/>
    <property type="match status" value="1"/>
</dbReference>
<feature type="domain" description="Tr-type G" evidence="9">
    <location>
        <begin position="12"/>
        <end position="283"/>
    </location>
</feature>
<reference evidence="10" key="1">
    <citation type="submission" date="2020-12" db="EMBL/GenBank/DDBJ databases">
        <title>Genomic characterization of non-nitrogen-fixing Frankia strains.</title>
        <authorList>
            <person name="Carlos-Shanley C."/>
            <person name="Guerra T."/>
            <person name="Hahn D."/>
        </authorList>
    </citation>
    <scope>NUCLEOTIDE SEQUENCE</scope>
    <source>
        <strain evidence="10">CN6</strain>
    </source>
</reference>
<dbReference type="NCBIfam" id="TIGR00231">
    <property type="entry name" value="small_GTP"/>
    <property type="match status" value="1"/>
</dbReference>
<dbReference type="InterPro" id="IPR031157">
    <property type="entry name" value="G_TR_CS"/>
</dbReference>
<dbReference type="Pfam" id="PF22042">
    <property type="entry name" value="EF-G_D2"/>
    <property type="match status" value="1"/>
</dbReference>
<dbReference type="SMART" id="SM00889">
    <property type="entry name" value="EFG_IV"/>
    <property type="match status" value="1"/>
</dbReference>
<dbReference type="GO" id="GO:0032790">
    <property type="term" value="P:ribosome disassembly"/>
    <property type="evidence" value="ECO:0007669"/>
    <property type="project" value="TreeGrafter"/>
</dbReference>
<evidence type="ECO:0000256" key="3">
    <source>
        <dbReference type="ARBA" id="ARBA00022768"/>
    </source>
</evidence>
<dbReference type="Pfam" id="PF00009">
    <property type="entry name" value="GTP_EFTU"/>
    <property type="match status" value="1"/>
</dbReference>
<dbReference type="PRINTS" id="PR00315">
    <property type="entry name" value="ELONGATNFCT"/>
</dbReference>
<dbReference type="EMBL" id="JAEACQ010000187">
    <property type="protein sequence ID" value="MBL7628449.1"/>
    <property type="molecule type" value="Genomic_DNA"/>
</dbReference>
<dbReference type="Gene3D" id="3.30.70.240">
    <property type="match status" value="1"/>
</dbReference>
<dbReference type="RefSeq" id="WP_202999121.1">
    <property type="nucleotide sequence ID" value="NZ_JADWYU010000143.1"/>
</dbReference>
<dbReference type="CDD" id="cd03713">
    <property type="entry name" value="EFG_mtEFG_C"/>
    <property type="match status" value="1"/>
</dbReference>
<evidence type="ECO:0000313" key="10">
    <source>
        <dbReference type="EMBL" id="MBL7628449.1"/>
    </source>
</evidence>
<dbReference type="GO" id="GO:0003924">
    <property type="term" value="F:GTPase activity"/>
    <property type="evidence" value="ECO:0007669"/>
    <property type="project" value="InterPro"/>
</dbReference>
<keyword evidence="11" id="KW-1185">Reference proteome</keyword>
<dbReference type="Gene3D" id="3.30.70.870">
    <property type="entry name" value="Elongation Factor G (Translational Gtpase), domain 3"/>
    <property type="match status" value="1"/>
</dbReference>
<dbReference type="NCBIfam" id="TIGR00484">
    <property type="entry name" value="EF-G"/>
    <property type="match status" value="1"/>
</dbReference>
<dbReference type="InterPro" id="IPR053905">
    <property type="entry name" value="EF-G-like_DII"/>
</dbReference>
<dbReference type="Gene3D" id="3.40.50.300">
    <property type="entry name" value="P-loop containing nucleotide triphosphate hydrolases"/>
    <property type="match status" value="1"/>
</dbReference>
<comment type="subcellular location">
    <subcellularLocation>
        <location evidence="7">Cytoplasm</location>
    </subcellularLocation>
</comment>
<dbReference type="InterPro" id="IPR020568">
    <property type="entry name" value="Ribosomal_Su5_D2-typ_SF"/>
</dbReference>
<dbReference type="Gene3D" id="2.40.30.10">
    <property type="entry name" value="Translation factors"/>
    <property type="match status" value="1"/>
</dbReference>
<dbReference type="AlphaFoldDB" id="A0A937RJE8"/>
<feature type="binding site" evidence="7">
    <location>
        <begin position="21"/>
        <end position="28"/>
    </location>
    <ligand>
        <name>GTP</name>
        <dbReference type="ChEBI" id="CHEBI:37565"/>
    </ligand>
</feature>
<dbReference type="Proteomes" id="UP000604475">
    <property type="component" value="Unassembled WGS sequence"/>
</dbReference>
<dbReference type="PANTHER" id="PTHR43261:SF1">
    <property type="entry name" value="RIBOSOME-RELEASING FACTOR 2, MITOCHONDRIAL"/>
    <property type="match status" value="1"/>
</dbReference>
<evidence type="ECO:0000256" key="7">
    <source>
        <dbReference type="HAMAP-Rule" id="MF_00054"/>
    </source>
</evidence>
<dbReference type="InterPro" id="IPR014721">
    <property type="entry name" value="Ribsml_uS5_D2-typ_fold_subgr"/>
</dbReference>
<dbReference type="InterPro" id="IPR009000">
    <property type="entry name" value="Transl_B-barrel_sf"/>
</dbReference>
<dbReference type="HAMAP" id="MF_00054_B">
    <property type="entry name" value="EF_G_EF_2_B"/>
    <property type="match status" value="1"/>
</dbReference>
<dbReference type="InterPro" id="IPR000795">
    <property type="entry name" value="T_Tr_GTP-bd_dom"/>
</dbReference>
<protein>
    <recommendedName>
        <fullName evidence="7 8">Elongation factor G</fullName>
        <shortName evidence="7">EF-G</shortName>
    </recommendedName>
</protein>
<dbReference type="FunFam" id="3.30.70.240:FF:000001">
    <property type="entry name" value="Elongation factor G"/>
    <property type="match status" value="1"/>
</dbReference>
<dbReference type="CDD" id="cd01886">
    <property type="entry name" value="EF-G"/>
    <property type="match status" value="1"/>
</dbReference>
<organism evidence="10 11">
    <name type="scientific">Frankia nepalensis</name>
    <dbReference type="NCBI Taxonomy" id="1836974"/>
    <lineage>
        <taxon>Bacteria</taxon>
        <taxon>Bacillati</taxon>
        <taxon>Actinomycetota</taxon>
        <taxon>Actinomycetes</taxon>
        <taxon>Frankiales</taxon>
        <taxon>Frankiaceae</taxon>
        <taxon>Frankia</taxon>
    </lineage>
</organism>
<evidence type="ECO:0000256" key="1">
    <source>
        <dbReference type="ARBA" id="ARBA00005870"/>
    </source>
</evidence>
<evidence type="ECO:0000256" key="4">
    <source>
        <dbReference type="ARBA" id="ARBA00022917"/>
    </source>
</evidence>
<evidence type="ECO:0000256" key="8">
    <source>
        <dbReference type="NCBIfam" id="TIGR00484"/>
    </source>
</evidence>
<feature type="binding site" evidence="7">
    <location>
        <begin position="85"/>
        <end position="89"/>
    </location>
    <ligand>
        <name>GTP</name>
        <dbReference type="ChEBI" id="CHEBI:37565"/>
    </ligand>
</feature>
<sequence>MTPARTDHTGLARLRTIGIMAHIDAGKTTMTERILFYTGTTHKMGEVHDGTTVMDTTAQERDRGITITAAATRCEWRDHTIQIIDTPGHVDFTVEVERSLRVLDGCVTAYDGVAGVEPQTENVWRQADRYHVPRICFVNKMDRVGANLFRCVEMMVDRLGVTPLVTQLPIGVGPDFAGVVDLVEMTALTWPGDDLVVGEIPARLREEARHHREQLLEALAAVDDTVLERYLAGADLTAAEINAGIRRATISGAANPVLCGSAFKNKGVQPLLDAIVDYLPSPLDVPPVPGTTLDGRPAVERPCAPDQPFTALAFKVQVDRHLGRLTYLRLYSGQVTGGTQVMNTTRDRKERIGKIYQMHADRRTERATATAGEIVAVQGLRHTTTGDTLCDPAHQVLLESMTFPEPVLAVAVEPRSKADADGLSATIANLAAEDPTFRAHRDPETGQTILSGMGELHLQVLVERMRAEFGVEVTTGAPRVSYRETIGRAVEQVTYMHKKQDGGRGQYAKVVLNLLPLPRSSPDDPTYEFHNLVTGGAVPKEYIPAVEAGVGDAMQAGVLTGHPVVGVRVELVDGQYHEKDSSDLAFRAAAAMAFRIAVRQASPVLLEPVMSVEVVTPPEYLGDVVGDLVARRGTVRALDERRGARMVWAAVPLAEMFGYVGVLRSRTQGRATYSMPFDRHGEAPAHVTREAVARFVG</sequence>
<dbReference type="InterPro" id="IPR000640">
    <property type="entry name" value="EFG_V-like"/>
</dbReference>
<dbReference type="SMART" id="SM00838">
    <property type="entry name" value="EFG_C"/>
    <property type="match status" value="1"/>
</dbReference>
<dbReference type="CDD" id="cd04088">
    <property type="entry name" value="EFG_mtEFG_II"/>
    <property type="match status" value="1"/>
</dbReference>
<evidence type="ECO:0000256" key="2">
    <source>
        <dbReference type="ARBA" id="ARBA00022741"/>
    </source>
</evidence>
<keyword evidence="2 7" id="KW-0547">Nucleotide-binding</keyword>
<dbReference type="InterPro" id="IPR005225">
    <property type="entry name" value="Small_GTP-bd"/>
</dbReference>
<dbReference type="InterPro" id="IPR035647">
    <property type="entry name" value="EFG_III/V"/>
</dbReference>
<dbReference type="SUPFAM" id="SSF54980">
    <property type="entry name" value="EF-G C-terminal domain-like"/>
    <property type="match status" value="2"/>
</dbReference>
<keyword evidence="5 7" id="KW-0342">GTP-binding</keyword>
<dbReference type="CDD" id="cd16262">
    <property type="entry name" value="EFG_III"/>
    <property type="match status" value="1"/>
</dbReference>
<dbReference type="InterPro" id="IPR009022">
    <property type="entry name" value="EFG_III"/>
</dbReference>
<keyword evidence="3 7" id="KW-0251">Elongation factor</keyword>
<dbReference type="FunFam" id="3.40.50.300:FF:000029">
    <property type="entry name" value="Elongation factor G"/>
    <property type="match status" value="1"/>
</dbReference>
<keyword evidence="4 7" id="KW-0648">Protein biosynthesis</keyword>
<dbReference type="GO" id="GO:0005525">
    <property type="term" value="F:GTP binding"/>
    <property type="evidence" value="ECO:0007669"/>
    <property type="project" value="UniProtKB-UniRule"/>
</dbReference>
<dbReference type="SUPFAM" id="SSF50447">
    <property type="entry name" value="Translation proteins"/>
    <property type="match status" value="1"/>
</dbReference>
<dbReference type="SUPFAM" id="SSF52540">
    <property type="entry name" value="P-loop containing nucleoside triphosphate hydrolases"/>
    <property type="match status" value="1"/>
</dbReference>
<dbReference type="Pfam" id="PF03764">
    <property type="entry name" value="EFG_IV"/>
    <property type="match status" value="1"/>
</dbReference>
<dbReference type="Gene3D" id="3.30.230.10">
    <property type="match status" value="1"/>
</dbReference>
<dbReference type="FunFam" id="2.40.30.10:FF:000006">
    <property type="entry name" value="Elongation factor G"/>
    <property type="match status" value="1"/>
</dbReference>
<dbReference type="FunFam" id="3.30.70.870:FF:000001">
    <property type="entry name" value="Elongation factor G"/>
    <property type="match status" value="1"/>
</dbReference>
<dbReference type="SUPFAM" id="SSF54211">
    <property type="entry name" value="Ribosomal protein S5 domain 2-like"/>
    <property type="match status" value="1"/>
</dbReference>
<evidence type="ECO:0000313" key="11">
    <source>
        <dbReference type="Proteomes" id="UP000604475"/>
    </source>
</evidence>
<dbReference type="PROSITE" id="PS51722">
    <property type="entry name" value="G_TR_2"/>
    <property type="match status" value="1"/>
</dbReference>
<comment type="similarity">
    <text evidence="1 7">Belongs to the TRAFAC class translation factor GTPase superfamily. Classic translation factor GTPase family. EF-G/EF-2 subfamily.</text>
</comment>
<dbReference type="PANTHER" id="PTHR43261">
    <property type="entry name" value="TRANSLATION ELONGATION FACTOR G-RELATED"/>
    <property type="match status" value="1"/>
</dbReference>
<gene>
    <name evidence="7 10" type="primary">fusA</name>
    <name evidence="10" type="ORF">I7412_15070</name>
</gene>
<dbReference type="InterPro" id="IPR035649">
    <property type="entry name" value="EFG_V"/>
</dbReference>
<name>A0A937RJE8_9ACTN</name>
<dbReference type="NCBIfam" id="NF009381">
    <property type="entry name" value="PRK12740.1-5"/>
    <property type="match status" value="1"/>
</dbReference>
<feature type="binding site" evidence="7">
    <location>
        <begin position="139"/>
        <end position="142"/>
    </location>
    <ligand>
        <name>GTP</name>
        <dbReference type="ChEBI" id="CHEBI:37565"/>
    </ligand>
</feature>
<dbReference type="GO" id="GO:0005737">
    <property type="term" value="C:cytoplasm"/>
    <property type="evidence" value="ECO:0007669"/>
    <property type="project" value="UniProtKB-SubCell"/>
</dbReference>
<proteinExistence type="inferred from homology"/>
<dbReference type="InterPro" id="IPR004540">
    <property type="entry name" value="Transl_elong_EFG/EF2"/>
</dbReference>
<dbReference type="InterPro" id="IPR027417">
    <property type="entry name" value="P-loop_NTPase"/>
</dbReference>
<dbReference type="GO" id="GO:0003746">
    <property type="term" value="F:translation elongation factor activity"/>
    <property type="evidence" value="ECO:0007669"/>
    <property type="project" value="UniProtKB-UniRule"/>
</dbReference>
<evidence type="ECO:0000256" key="5">
    <source>
        <dbReference type="ARBA" id="ARBA00023134"/>
    </source>
</evidence>
<dbReference type="InterPro" id="IPR041095">
    <property type="entry name" value="EFG_II"/>
</dbReference>
<dbReference type="Pfam" id="PF14492">
    <property type="entry name" value="EFG_III"/>
    <property type="match status" value="1"/>
</dbReference>
<comment type="caution">
    <text evidence="10">The sequence shown here is derived from an EMBL/GenBank/DDBJ whole genome shotgun (WGS) entry which is preliminary data.</text>
</comment>
<dbReference type="InterPro" id="IPR005517">
    <property type="entry name" value="Transl_elong_EFG/EF2_IV"/>
</dbReference>
<evidence type="ECO:0000259" key="9">
    <source>
        <dbReference type="PROSITE" id="PS51722"/>
    </source>
</evidence>
<dbReference type="FunFam" id="3.30.230.10:FF:000003">
    <property type="entry name" value="Elongation factor G"/>
    <property type="match status" value="1"/>
</dbReference>
<dbReference type="PROSITE" id="PS00301">
    <property type="entry name" value="G_TR_1"/>
    <property type="match status" value="1"/>
</dbReference>